<evidence type="ECO:0000313" key="2">
    <source>
        <dbReference type="EMBL" id="MBV7266839.1"/>
    </source>
</evidence>
<dbReference type="Proteomes" id="UP000699975">
    <property type="component" value="Unassembled WGS sequence"/>
</dbReference>
<dbReference type="RefSeq" id="WP_218317378.1">
    <property type="nucleotide sequence ID" value="NZ_JAGSPB010000002.1"/>
</dbReference>
<protein>
    <submittedName>
        <fullName evidence="2">Uncharacterized protein</fullName>
    </submittedName>
</protein>
<gene>
    <name evidence="2" type="ORF">KCG45_11670</name>
</gene>
<feature type="transmembrane region" description="Helical" evidence="1">
    <location>
        <begin position="6"/>
        <end position="31"/>
    </location>
</feature>
<keyword evidence="1" id="KW-0812">Transmembrane</keyword>
<organism evidence="2 3">
    <name type="scientific">Erythrobacter ani</name>
    <dbReference type="NCBI Taxonomy" id="2827235"/>
    <lineage>
        <taxon>Bacteria</taxon>
        <taxon>Pseudomonadati</taxon>
        <taxon>Pseudomonadota</taxon>
        <taxon>Alphaproteobacteria</taxon>
        <taxon>Sphingomonadales</taxon>
        <taxon>Erythrobacteraceae</taxon>
        <taxon>Erythrobacter/Porphyrobacter group</taxon>
        <taxon>Erythrobacter</taxon>
    </lineage>
</organism>
<feature type="transmembrane region" description="Helical" evidence="1">
    <location>
        <begin position="43"/>
        <end position="62"/>
    </location>
</feature>
<evidence type="ECO:0000313" key="3">
    <source>
        <dbReference type="Proteomes" id="UP000699975"/>
    </source>
</evidence>
<proteinExistence type="predicted"/>
<keyword evidence="3" id="KW-1185">Reference proteome</keyword>
<dbReference type="EMBL" id="JAGSPB010000002">
    <property type="protein sequence ID" value="MBV7266839.1"/>
    <property type="molecule type" value="Genomic_DNA"/>
</dbReference>
<sequence length="116" mass="13138">MEDITSFWLPVVLVPIIIAHAVAFALGRVLSVRFDRIPDPLKVTVAGLSPTLAVIGYFWIWQKIDLALLQEPPVAEYYMGPMVFLIYGWPILLAVAIASFFFAAHVFYGRKKFPRK</sequence>
<accession>A0ABS6SP82</accession>
<feature type="transmembrane region" description="Helical" evidence="1">
    <location>
        <begin position="82"/>
        <end position="108"/>
    </location>
</feature>
<comment type="caution">
    <text evidence="2">The sequence shown here is derived from an EMBL/GenBank/DDBJ whole genome shotgun (WGS) entry which is preliminary data.</text>
</comment>
<keyword evidence="1" id="KW-1133">Transmembrane helix</keyword>
<reference evidence="2 3" key="1">
    <citation type="submission" date="2021-04" db="EMBL/GenBank/DDBJ databases">
        <authorList>
            <person name="Pira H."/>
            <person name="Risdian C."/>
            <person name="Wink J."/>
        </authorList>
    </citation>
    <scope>NUCLEOTIDE SEQUENCE [LARGE SCALE GENOMIC DNA]</scope>
    <source>
        <strain evidence="2 3">WH131</strain>
    </source>
</reference>
<evidence type="ECO:0000256" key="1">
    <source>
        <dbReference type="SAM" id="Phobius"/>
    </source>
</evidence>
<keyword evidence="1" id="KW-0472">Membrane</keyword>
<name>A0ABS6SP82_9SPHN</name>